<name>A0A8S1WSA5_9CILI</name>
<keyword evidence="1" id="KW-0853">WD repeat</keyword>
<dbReference type="AlphaFoldDB" id="A0A8S1WSA5"/>
<evidence type="ECO:0000313" key="2">
    <source>
        <dbReference type="EMBL" id="CAD8191720.1"/>
    </source>
</evidence>
<feature type="repeat" description="WD" evidence="1">
    <location>
        <begin position="53"/>
        <end position="84"/>
    </location>
</feature>
<dbReference type="InterPro" id="IPR001680">
    <property type="entry name" value="WD40_rpt"/>
</dbReference>
<comment type="caution">
    <text evidence="2">The sequence shown here is derived from an EMBL/GenBank/DDBJ whole genome shotgun (WGS) entry which is preliminary data.</text>
</comment>
<dbReference type="PANTHER" id="PTHR19920">
    <property type="entry name" value="WD40 PROTEIN CIAO1"/>
    <property type="match status" value="1"/>
</dbReference>
<accession>A0A8S1WSA5</accession>
<organism evidence="2 3">
    <name type="scientific">Paramecium pentaurelia</name>
    <dbReference type="NCBI Taxonomy" id="43138"/>
    <lineage>
        <taxon>Eukaryota</taxon>
        <taxon>Sar</taxon>
        <taxon>Alveolata</taxon>
        <taxon>Ciliophora</taxon>
        <taxon>Intramacronucleata</taxon>
        <taxon>Oligohymenophorea</taxon>
        <taxon>Peniculida</taxon>
        <taxon>Parameciidae</taxon>
        <taxon>Paramecium</taxon>
    </lineage>
</organism>
<dbReference type="PROSITE" id="PS50082">
    <property type="entry name" value="WD_REPEATS_2"/>
    <property type="match status" value="2"/>
</dbReference>
<dbReference type="SMART" id="SM00320">
    <property type="entry name" value="WD40"/>
    <property type="match status" value="2"/>
</dbReference>
<dbReference type="GO" id="GO:0097361">
    <property type="term" value="C:cytosolic [4Fe-4S] assembly targeting complex"/>
    <property type="evidence" value="ECO:0007669"/>
    <property type="project" value="TreeGrafter"/>
</dbReference>
<feature type="repeat" description="WD" evidence="1">
    <location>
        <begin position="9"/>
        <end position="43"/>
    </location>
</feature>
<evidence type="ECO:0000256" key="1">
    <source>
        <dbReference type="PROSITE-ProRule" id="PRU00221"/>
    </source>
</evidence>
<gene>
    <name evidence="2" type="ORF">PPENT_87.1.T0990185</name>
</gene>
<dbReference type="EMBL" id="CAJJDO010000099">
    <property type="protein sequence ID" value="CAD8191720.1"/>
    <property type="molecule type" value="Genomic_DNA"/>
</dbReference>
<protein>
    <submittedName>
        <fullName evidence="2">Uncharacterized protein</fullName>
    </submittedName>
</protein>
<keyword evidence="3" id="KW-1185">Reference proteome</keyword>
<evidence type="ECO:0000313" key="3">
    <source>
        <dbReference type="Proteomes" id="UP000689195"/>
    </source>
</evidence>
<dbReference type="GO" id="GO:0016226">
    <property type="term" value="P:iron-sulfur cluster assembly"/>
    <property type="evidence" value="ECO:0007669"/>
    <property type="project" value="TreeGrafter"/>
</dbReference>
<reference evidence="2" key="1">
    <citation type="submission" date="2021-01" db="EMBL/GenBank/DDBJ databases">
        <authorList>
            <consortium name="Genoscope - CEA"/>
            <person name="William W."/>
        </authorList>
    </citation>
    <scope>NUCLEOTIDE SEQUENCE</scope>
</reference>
<dbReference type="Proteomes" id="UP000689195">
    <property type="component" value="Unassembled WGS sequence"/>
</dbReference>
<dbReference type="PROSITE" id="PS50294">
    <property type="entry name" value="WD_REPEATS_REGION"/>
    <property type="match status" value="1"/>
</dbReference>
<dbReference type="PANTHER" id="PTHR19920:SF0">
    <property type="entry name" value="CYTOSOLIC IRON-SULFUR PROTEIN ASSEMBLY PROTEIN CIAO1-RELATED"/>
    <property type="match status" value="1"/>
</dbReference>
<dbReference type="OrthoDB" id="412867at2759"/>
<proteinExistence type="predicted"/>
<sequence length="147" mass="17043">MESIAPSNEMSHSGMATCTLFNQSEDQVISGSQDNSIIIWRINGTFIEFYSQLIKHKNTIVNISMNQQETEFASMSKDQQIIIWGNISNKWKLKQIILQPGINFGDRVTFISDNVLVFYQIFERITYARSDIEFTKYHNKVLIQLIL</sequence>